<accession>A0A1V6CDQ2</accession>
<organism evidence="2">
    <name type="scientific">candidate division TA06 bacterium ADurb.Bin131</name>
    <dbReference type="NCBI Taxonomy" id="1852827"/>
    <lineage>
        <taxon>Bacteria</taxon>
        <taxon>Bacteria division TA06</taxon>
    </lineage>
</organism>
<proteinExistence type="predicted"/>
<dbReference type="PANTHER" id="PTHR47099:SF1">
    <property type="entry name" value="METHYLCOBAMIDE:COM METHYLTRANSFERASE MTBA"/>
    <property type="match status" value="1"/>
</dbReference>
<dbReference type="InterPro" id="IPR000257">
    <property type="entry name" value="Uroporphyrinogen_deCOase"/>
</dbReference>
<dbReference type="SUPFAM" id="SSF51726">
    <property type="entry name" value="UROD/MetE-like"/>
    <property type="match status" value="1"/>
</dbReference>
<comment type="caution">
    <text evidence="2">The sequence shown here is derived from an EMBL/GenBank/DDBJ whole genome shotgun (WGS) entry which is preliminary data.</text>
</comment>
<dbReference type="Gene3D" id="3.20.20.210">
    <property type="match status" value="1"/>
</dbReference>
<evidence type="ECO:0000259" key="1">
    <source>
        <dbReference type="Pfam" id="PF01208"/>
    </source>
</evidence>
<keyword evidence="2" id="KW-0489">Methyltransferase</keyword>
<reference evidence="2" key="1">
    <citation type="submission" date="2017-02" db="EMBL/GenBank/DDBJ databases">
        <title>Delving into the versatile metabolic prowess of the omnipresent phylum Bacteroidetes.</title>
        <authorList>
            <person name="Nobu M.K."/>
            <person name="Mei R."/>
            <person name="Narihiro T."/>
            <person name="Kuroda K."/>
            <person name="Liu W.-T."/>
        </authorList>
    </citation>
    <scope>NUCLEOTIDE SEQUENCE</scope>
    <source>
        <strain evidence="2">ADurb.Bin131</strain>
    </source>
</reference>
<dbReference type="GO" id="GO:0004853">
    <property type="term" value="F:uroporphyrinogen decarboxylase activity"/>
    <property type="evidence" value="ECO:0007669"/>
    <property type="project" value="InterPro"/>
</dbReference>
<dbReference type="InterPro" id="IPR038071">
    <property type="entry name" value="UROD/MetE-like_sf"/>
</dbReference>
<feature type="domain" description="Uroporphyrinogen decarboxylase (URO-D)" evidence="1">
    <location>
        <begin position="138"/>
        <end position="334"/>
    </location>
</feature>
<sequence length="337" mass="38707">MRPNNDKKWIELVINHKEMPVPYNFPFSPVSLKIAEQKYGSPIYDAISLPIRMTSPKSIKPLYADPQIFGKTAVDEFGVIWSTNAIDRGAPIGPVLKEPTLSGYRMPEPGMPYRFENIEQWCEQQKSHYRIIWIGDLWERATFMRGMQNILIDIIENPNFVFDLLRGLTDYILGTMEILFERFEFEAVALSDDYGIQKSMLISPELWRKFIKDFVSEIYAYGKKKGKKIFHHSCGNIIPIIPDLIDIGLDILHPIQPEAMDIYYLKEEFGMDLCFCGGIRTQDLLVCGSPVEVRDEVRHLKENMGKNGGYILETGITIQADVPPENLFAMIDEAMNL</sequence>
<dbReference type="PANTHER" id="PTHR47099">
    <property type="entry name" value="METHYLCOBAMIDE:COM METHYLTRANSFERASE MTBA"/>
    <property type="match status" value="1"/>
</dbReference>
<dbReference type="Proteomes" id="UP000485562">
    <property type="component" value="Unassembled WGS sequence"/>
</dbReference>
<keyword evidence="2" id="KW-0808">Transferase</keyword>
<dbReference type="InterPro" id="IPR052024">
    <property type="entry name" value="Methanogen_methyltrans"/>
</dbReference>
<dbReference type="AlphaFoldDB" id="A0A1V6CDQ2"/>
<evidence type="ECO:0000313" key="2">
    <source>
        <dbReference type="EMBL" id="OQB75059.1"/>
    </source>
</evidence>
<dbReference type="GO" id="GO:0032259">
    <property type="term" value="P:methylation"/>
    <property type="evidence" value="ECO:0007669"/>
    <property type="project" value="UniProtKB-KW"/>
</dbReference>
<gene>
    <name evidence="2" type="ORF">BWX89_00182</name>
</gene>
<protein>
    <submittedName>
        <fullName evidence="2">Methylcobalamin:coenzyme M methyltransferase</fullName>
    </submittedName>
</protein>
<dbReference type="GO" id="GO:0008168">
    <property type="term" value="F:methyltransferase activity"/>
    <property type="evidence" value="ECO:0007669"/>
    <property type="project" value="UniProtKB-KW"/>
</dbReference>
<dbReference type="Pfam" id="PF01208">
    <property type="entry name" value="URO-D"/>
    <property type="match status" value="1"/>
</dbReference>
<name>A0A1V6CDQ2_UNCT6</name>
<dbReference type="GO" id="GO:0006779">
    <property type="term" value="P:porphyrin-containing compound biosynthetic process"/>
    <property type="evidence" value="ECO:0007669"/>
    <property type="project" value="InterPro"/>
</dbReference>
<dbReference type="EMBL" id="MWDQ01000024">
    <property type="protein sequence ID" value="OQB75059.1"/>
    <property type="molecule type" value="Genomic_DNA"/>
</dbReference>